<evidence type="ECO:0008006" key="5">
    <source>
        <dbReference type="Google" id="ProtNLM"/>
    </source>
</evidence>
<protein>
    <recommendedName>
        <fullName evidence="5">Secreted protein</fullName>
    </recommendedName>
</protein>
<evidence type="ECO:0000256" key="2">
    <source>
        <dbReference type="SAM" id="SignalP"/>
    </source>
</evidence>
<feature type="signal peptide" evidence="2">
    <location>
        <begin position="1"/>
        <end position="25"/>
    </location>
</feature>
<organism evidence="3 4">
    <name type="scientific">Colletotrichum cuscutae</name>
    <dbReference type="NCBI Taxonomy" id="1209917"/>
    <lineage>
        <taxon>Eukaryota</taxon>
        <taxon>Fungi</taxon>
        <taxon>Dikarya</taxon>
        <taxon>Ascomycota</taxon>
        <taxon>Pezizomycotina</taxon>
        <taxon>Sordariomycetes</taxon>
        <taxon>Hypocreomycetidae</taxon>
        <taxon>Glomerellales</taxon>
        <taxon>Glomerellaceae</taxon>
        <taxon>Colletotrichum</taxon>
        <taxon>Colletotrichum acutatum species complex</taxon>
    </lineage>
</organism>
<keyword evidence="4" id="KW-1185">Reference proteome</keyword>
<feature type="chain" id="PRO_5042564436" description="Secreted protein" evidence="2">
    <location>
        <begin position="26"/>
        <end position="51"/>
    </location>
</feature>
<sequence>MLLCHSVSFVCVCVCVCGHRRFCGAKEFRSSNSEAPPPRPHQRPHRLSQRR</sequence>
<accession>A0AAI9Y841</accession>
<evidence type="ECO:0000313" key="4">
    <source>
        <dbReference type="Proteomes" id="UP001239213"/>
    </source>
</evidence>
<dbReference type="AlphaFoldDB" id="A0AAI9Y841"/>
<proteinExistence type="predicted"/>
<evidence type="ECO:0000313" key="3">
    <source>
        <dbReference type="EMBL" id="KAK1485566.1"/>
    </source>
</evidence>
<feature type="compositionally biased region" description="Basic residues" evidence="1">
    <location>
        <begin position="40"/>
        <end position="51"/>
    </location>
</feature>
<dbReference type="Proteomes" id="UP001239213">
    <property type="component" value="Unassembled WGS sequence"/>
</dbReference>
<dbReference type="EMBL" id="MPDP01000068">
    <property type="protein sequence ID" value="KAK1485566.1"/>
    <property type="molecule type" value="Genomic_DNA"/>
</dbReference>
<keyword evidence="2" id="KW-0732">Signal</keyword>
<evidence type="ECO:0000256" key="1">
    <source>
        <dbReference type="SAM" id="MobiDB-lite"/>
    </source>
</evidence>
<reference evidence="3" key="1">
    <citation type="submission" date="2016-11" db="EMBL/GenBank/DDBJ databases">
        <title>The genome sequence of Colletotrichum cuscutae.</title>
        <authorList>
            <person name="Baroncelli R."/>
        </authorList>
    </citation>
    <scope>NUCLEOTIDE SEQUENCE</scope>
    <source>
        <strain evidence="3">IMI 304802</strain>
    </source>
</reference>
<name>A0AAI9Y841_9PEZI</name>
<gene>
    <name evidence="3" type="ORF">CCUS01_03706</name>
</gene>
<comment type="caution">
    <text evidence="3">The sequence shown here is derived from an EMBL/GenBank/DDBJ whole genome shotgun (WGS) entry which is preliminary data.</text>
</comment>
<feature type="region of interest" description="Disordered" evidence="1">
    <location>
        <begin position="29"/>
        <end position="51"/>
    </location>
</feature>